<dbReference type="RefSeq" id="WP_069717883.1">
    <property type="nucleotide sequence ID" value="NZ_MJEH01000035.1"/>
</dbReference>
<keyword evidence="1" id="KW-1133">Transmembrane helix</keyword>
<dbReference type="InterPro" id="IPR006626">
    <property type="entry name" value="PbH1"/>
</dbReference>
<dbReference type="Pfam" id="PF05048">
    <property type="entry name" value="NosD"/>
    <property type="match status" value="1"/>
</dbReference>
<dbReference type="AlphaFoldDB" id="A0A1E5LDB5"/>
<feature type="transmembrane region" description="Helical" evidence="1">
    <location>
        <begin position="12"/>
        <end position="33"/>
    </location>
</feature>
<dbReference type="SUPFAM" id="SSF51126">
    <property type="entry name" value="Pectin lyase-like"/>
    <property type="match status" value="1"/>
</dbReference>
<dbReference type="Gene3D" id="2.160.20.10">
    <property type="entry name" value="Single-stranded right-handed beta-helix, Pectin lyase-like"/>
    <property type="match status" value="2"/>
</dbReference>
<evidence type="ECO:0000256" key="1">
    <source>
        <dbReference type="SAM" id="Phobius"/>
    </source>
</evidence>
<reference evidence="4 5" key="1">
    <citation type="submission" date="2016-08" db="EMBL/GenBank/DDBJ databases">
        <title>Genome of Bacillus solimangrovi GH2-4.</title>
        <authorList>
            <person name="Lim S."/>
            <person name="Kim B.-C."/>
        </authorList>
    </citation>
    <scope>NUCLEOTIDE SEQUENCE [LARGE SCALE GENOMIC DNA]</scope>
    <source>
        <strain evidence="4 5">GH2-4</strain>
    </source>
</reference>
<proteinExistence type="predicted"/>
<protein>
    <recommendedName>
        <fullName evidence="6">Right handed beta helix domain-containing protein</fullName>
    </recommendedName>
</protein>
<dbReference type="InterPro" id="IPR039448">
    <property type="entry name" value="Beta_helix"/>
</dbReference>
<keyword evidence="1" id="KW-0472">Membrane</keyword>
<evidence type="ECO:0000313" key="5">
    <source>
        <dbReference type="Proteomes" id="UP000095209"/>
    </source>
</evidence>
<dbReference type="InterPro" id="IPR007742">
    <property type="entry name" value="NosD_dom"/>
</dbReference>
<gene>
    <name evidence="4" type="ORF">BFG57_16785</name>
</gene>
<dbReference type="OrthoDB" id="159063at2"/>
<evidence type="ECO:0000259" key="2">
    <source>
        <dbReference type="Pfam" id="PF05048"/>
    </source>
</evidence>
<evidence type="ECO:0000259" key="3">
    <source>
        <dbReference type="Pfam" id="PF13229"/>
    </source>
</evidence>
<accession>A0A1E5LDB5</accession>
<comment type="caution">
    <text evidence="4">The sequence shown here is derived from an EMBL/GenBank/DDBJ whole genome shotgun (WGS) entry which is preliminary data.</text>
</comment>
<evidence type="ECO:0008006" key="6">
    <source>
        <dbReference type="Google" id="ProtNLM"/>
    </source>
</evidence>
<dbReference type="Proteomes" id="UP000095209">
    <property type="component" value="Unassembled WGS sequence"/>
</dbReference>
<dbReference type="InterPro" id="IPR011050">
    <property type="entry name" value="Pectin_lyase_fold/virulence"/>
</dbReference>
<sequence>MFNNTDSLTRTFAILLISFGIFFVLIIAGIIFFQQKVLTVGEGAQFTKIQSAIDASSSGDIIIISSSLSPYEEILTIGAGKDRLKLIGIGGPVLDGTTFGLGVNGITISDSSNIHIKGLTIRNYEDDDSDNGAGILVEDTSSRNIFVKNKLVENGFEGIFSFGSHSFFIRNEFNQNGGEGIDSQAGNSLFIGNNFVQNGFMEGFTVDAFDIHENNNLIIGNKLFQNADDAMDVKNDFNLILGNIASLNEEGGLIMEDESSHNLIIGNRWLDNVEDGIILDDEVTDTVVIGNKVIGNERDGIRVGDLTRNNIIQGNKIIGNERGVFIRNNDPTFSQENKVTHNKIVQSVEQGVFLGGATDNIILNNKIKDNGAEGILLDIDEDEFMYEATDNTIIRNKITNSGTDGISLTADTMNNQVLQNHISRSILLAIRDAGVNNVFNGNICETSDPATICTNLITE</sequence>
<dbReference type="InterPro" id="IPR012334">
    <property type="entry name" value="Pectin_lyas_fold"/>
</dbReference>
<organism evidence="4 5">
    <name type="scientific">Bacillus solimangrovi</name>
    <dbReference type="NCBI Taxonomy" id="1305675"/>
    <lineage>
        <taxon>Bacteria</taxon>
        <taxon>Bacillati</taxon>
        <taxon>Bacillota</taxon>
        <taxon>Bacilli</taxon>
        <taxon>Bacillales</taxon>
        <taxon>Bacillaceae</taxon>
        <taxon>Bacillus</taxon>
    </lineage>
</organism>
<dbReference type="Pfam" id="PF13229">
    <property type="entry name" value="Beta_helix"/>
    <property type="match status" value="1"/>
</dbReference>
<dbReference type="STRING" id="1305675.BFG57_16785"/>
<keyword evidence="1" id="KW-0812">Transmembrane</keyword>
<feature type="domain" description="Right handed beta helix" evidence="3">
    <location>
        <begin position="251"/>
        <end position="367"/>
    </location>
</feature>
<name>A0A1E5LDB5_9BACI</name>
<dbReference type="EMBL" id="MJEH01000035">
    <property type="protein sequence ID" value="OEH92087.1"/>
    <property type="molecule type" value="Genomic_DNA"/>
</dbReference>
<dbReference type="SMART" id="SM00710">
    <property type="entry name" value="PbH1"/>
    <property type="match status" value="10"/>
</dbReference>
<keyword evidence="5" id="KW-1185">Reference proteome</keyword>
<evidence type="ECO:0000313" key="4">
    <source>
        <dbReference type="EMBL" id="OEH92087.1"/>
    </source>
</evidence>
<feature type="domain" description="Periplasmic copper-binding protein NosD beta helix" evidence="2">
    <location>
        <begin position="95"/>
        <end position="235"/>
    </location>
</feature>